<name>A0A438NEA0_EXOME</name>
<comment type="caution">
    <text evidence="1">The sequence shown here is derived from an EMBL/GenBank/DDBJ whole genome shotgun (WGS) entry which is preliminary data.</text>
</comment>
<dbReference type="EMBL" id="NAJM01000005">
    <property type="protein sequence ID" value="RVX74044.1"/>
    <property type="molecule type" value="Genomic_DNA"/>
</dbReference>
<organism evidence="1 2">
    <name type="scientific">Exophiala mesophila</name>
    <name type="common">Black yeast-like fungus</name>
    <dbReference type="NCBI Taxonomy" id="212818"/>
    <lineage>
        <taxon>Eukaryota</taxon>
        <taxon>Fungi</taxon>
        <taxon>Dikarya</taxon>
        <taxon>Ascomycota</taxon>
        <taxon>Pezizomycotina</taxon>
        <taxon>Eurotiomycetes</taxon>
        <taxon>Chaetothyriomycetidae</taxon>
        <taxon>Chaetothyriales</taxon>
        <taxon>Herpotrichiellaceae</taxon>
        <taxon>Exophiala</taxon>
    </lineage>
</organism>
<evidence type="ECO:0000313" key="2">
    <source>
        <dbReference type="Proteomes" id="UP000288859"/>
    </source>
</evidence>
<dbReference type="AlphaFoldDB" id="A0A438NEA0"/>
<dbReference type="VEuPathDB" id="FungiDB:PV10_07712"/>
<dbReference type="OrthoDB" id="4136242at2759"/>
<protein>
    <submittedName>
        <fullName evidence="1">Uncharacterized protein</fullName>
    </submittedName>
</protein>
<gene>
    <name evidence="1" type="ORF">B0A52_01875</name>
</gene>
<evidence type="ECO:0000313" key="1">
    <source>
        <dbReference type="EMBL" id="RVX74044.1"/>
    </source>
</evidence>
<dbReference type="Proteomes" id="UP000288859">
    <property type="component" value="Unassembled WGS sequence"/>
</dbReference>
<proteinExistence type="predicted"/>
<accession>A0A438NEA0</accession>
<sequence>MTKSTGLTVAALLADGLERSEDQVEKALSHLHQNVRTILARQVCRDHDDSVLPNQHPVCQIEGHEQLLKTVGNMDVGQALFTLARVYDAGHIFVCKNRSLAQRKKPHDEALLTYPVMDVSRLSQQLVDGYDCCNSEVTLHQSAGRGGVLEASWTLVVSMSFDHLPILDSLGELLPGETRNGRYYAGIGGGGGSDVISASLLGHLLRPSGKEMNLVVSTRTWRTGSQGAKGSKMGIRREIHQHGGPAMLNNSPVPGTYRVTKETSSEGRDLETVPVGHHKDIYLVLDQGEEGEDIDEHERSQLEQQFHAVMAQHQNLDTIIAVDTGGDVFGADSTTFSTPDQDLRVQRALSHLSNLYPSLVTAVLAPGVDAPSNAPDKAQMAGGKVYKLSSEEKDKLLGLLGGEYRMDGSDPGRFGKTTLSLQEALKGIRGWACLNLPGHVVDTWENPWSCFVYIRDCMTDVVLMPLEGLLPLIEVM</sequence>
<reference evidence="1 2" key="1">
    <citation type="submission" date="2017-03" db="EMBL/GenBank/DDBJ databases">
        <title>Genomes of endolithic fungi from Antarctica.</title>
        <authorList>
            <person name="Coleine C."/>
            <person name="Masonjones S."/>
            <person name="Stajich J.E."/>
        </authorList>
    </citation>
    <scope>NUCLEOTIDE SEQUENCE [LARGE SCALE GENOMIC DNA]</scope>
    <source>
        <strain evidence="1 2">CCFEE 6314</strain>
    </source>
</reference>